<accession>A0A7J8EYW3</accession>
<dbReference type="GO" id="GO:0000785">
    <property type="term" value="C:chromatin"/>
    <property type="evidence" value="ECO:0007669"/>
    <property type="project" value="TreeGrafter"/>
</dbReference>
<dbReference type="CDD" id="cd05836">
    <property type="entry name" value="PWWP_GLYR1"/>
    <property type="match status" value="1"/>
</dbReference>
<dbReference type="FunFam" id="1.10.1040.10:FF:000011">
    <property type="entry name" value="putative oxidoreductase GLYR1 isoform X1"/>
    <property type="match status" value="1"/>
</dbReference>
<evidence type="ECO:0000256" key="8">
    <source>
        <dbReference type="ARBA" id="ARBA00034140"/>
    </source>
</evidence>
<dbReference type="EMBL" id="JACASE010000008">
    <property type="protein sequence ID" value="KAF6440613.1"/>
    <property type="molecule type" value="Genomic_DNA"/>
</dbReference>
<dbReference type="InterPro" id="IPR000313">
    <property type="entry name" value="PWWP_dom"/>
</dbReference>
<protein>
    <recommendedName>
        <fullName evidence="8">Cytokine-like nuclear factor N-PAC</fullName>
    </recommendedName>
    <alternativeName>
        <fullName evidence="6">Glyoxylate reductase 1 homolog</fullName>
    </alternativeName>
    <alternativeName>
        <fullName evidence="7">Nuclear protein NP60</fullName>
    </alternativeName>
    <alternativeName>
        <fullName evidence="9">Putative oxidoreductase GLYR1</fullName>
    </alternativeName>
</protein>
<feature type="region of interest" description="Disordered" evidence="11">
    <location>
        <begin position="92"/>
        <end position="144"/>
    </location>
</feature>
<dbReference type="PROSITE" id="PS50812">
    <property type="entry name" value="PWWP"/>
    <property type="match status" value="1"/>
</dbReference>
<evidence type="ECO:0000256" key="9">
    <source>
        <dbReference type="ARBA" id="ARBA00034145"/>
    </source>
</evidence>
<reference evidence="13 14" key="1">
    <citation type="journal article" date="2020" name="Nature">
        <title>Six reference-quality genomes reveal evolution of bat adaptations.</title>
        <authorList>
            <person name="Jebb D."/>
            <person name="Huang Z."/>
            <person name="Pippel M."/>
            <person name="Hughes G.M."/>
            <person name="Lavrichenko K."/>
            <person name="Devanna P."/>
            <person name="Winkler S."/>
            <person name="Jermiin L.S."/>
            <person name="Skirmuntt E.C."/>
            <person name="Katzourakis A."/>
            <person name="Burkitt-Gray L."/>
            <person name="Ray D.A."/>
            <person name="Sullivan K.A.M."/>
            <person name="Roscito J.G."/>
            <person name="Kirilenko B.M."/>
            <person name="Davalos L.M."/>
            <person name="Corthals A.P."/>
            <person name="Power M.L."/>
            <person name="Jones G."/>
            <person name="Ransome R.D."/>
            <person name="Dechmann D.K.N."/>
            <person name="Locatelli A.G."/>
            <person name="Puechmaille S.J."/>
            <person name="Fedrigo O."/>
            <person name="Jarvis E.D."/>
            <person name="Hiller M."/>
            <person name="Vernes S.C."/>
            <person name="Myers E.W."/>
            <person name="Teeling E.C."/>
        </authorList>
    </citation>
    <scope>NUCLEOTIDE SEQUENCE [LARGE SCALE GENOMIC DNA]</scope>
    <source>
        <strain evidence="13">MRouAeg1</strain>
        <tissue evidence="13">Muscle</tissue>
    </source>
</reference>
<sequence length="502" mass="54972">MAAVSLRLGDLVWGKLGRYPPWPGKIVNPPKDLKKPRGKKCFFVKFFGTEDHAWIKVEQLKPYHAHKEEMIKINKGKRFQQAVDAVEEFLRRAKGKDQTSSHSSADDKNRRNSSEERTQEQSPRKRGRPPKDEKDLTIPESSTVKGMMAGPMAAFKWQPTVSEPVKDADPHFHHFLLSQTEKPAVCYQAITKKLKICEEETGSTSIQAADSTAVNGSITPTDKKIGFLGLGLMGSGIVSNLLKMGHTVTVWNRTAEKEGARLGRTPAEVVSTCDITFACVSDPKAAKDLVLGPSGVLQGIRPGKCYVDMSTVDADTVTELAQVIVSRGGRFLEAPVSGNQQLSNDGMLVILAAGDRGLYEDCSSCFQAMGKTSFFLGEVGNAAKMMLIVNMVQGSFMATIAEGLTLAQVTGQSQQTLLDILNQGQLASIFLDQKCQNILQGNFKPDFYLKYIQKDLRLAIALGDAVNHPTPMAAAANEVYKRAKALDQSDNDMSAVYRAYIH</sequence>
<comment type="similarity">
    <text evidence="3">Belongs to the HIBADH-related family. NP60 subfamily.</text>
</comment>
<dbReference type="PANTHER" id="PTHR43580:SF2">
    <property type="entry name" value="CYTOKINE-LIKE NUCLEAR FACTOR N-PAC"/>
    <property type="match status" value="1"/>
</dbReference>
<keyword evidence="14" id="KW-1185">Reference proteome</keyword>
<dbReference type="GO" id="GO:0140673">
    <property type="term" value="P:transcription elongation-coupled chromatin remodeling"/>
    <property type="evidence" value="ECO:0007669"/>
    <property type="project" value="TreeGrafter"/>
</dbReference>
<dbReference type="PANTHER" id="PTHR43580">
    <property type="entry name" value="OXIDOREDUCTASE GLYR1-RELATED"/>
    <property type="match status" value="1"/>
</dbReference>
<evidence type="ECO:0000256" key="2">
    <source>
        <dbReference type="ARBA" id="ARBA00004286"/>
    </source>
</evidence>
<dbReference type="SUPFAM" id="SSF48179">
    <property type="entry name" value="6-phosphogluconate dehydrogenase C-terminal domain-like"/>
    <property type="match status" value="1"/>
</dbReference>
<dbReference type="InterPro" id="IPR006115">
    <property type="entry name" value="6PGDH_NADP-bd"/>
</dbReference>
<feature type="domain" description="PWWP" evidence="12">
    <location>
        <begin position="8"/>
        <end position="66"/>
    </location>
</feature>
<dbReference type="FunFam" id="2.30.30.140:FF:000027">
    <property type="entry name" value="putative oxidoreductase GLYR1 isoform X1"/>
    <property type="match status" value="1"/>
</dbReference>
<keyword evidence="4" id="KW-0158">Chromosome</keyword>
<dbReference type="Pfam" id="PF03446">
    <property type="entry name" value="NAD_binding_2"/>
    <property type="match status" value="1"/>
</dbReference>
<feature type="compositionally biased region" description="Basic and acidic residues" evidence="11">
    <location>
        <begin position="92"/>
        <end position="137"/>
    </location>
</feature>
<dbReference type="InterPro" id="IPR029154">
    <property type="entry name" value="HIBADH-like_NADP-bd"/>
</dbReference>
<dbReference type="InterPro" id="IPR051265">
    <property type="entry name" value="HIBADH-related_NP60_sf"/>
</dbReference>
<dbReference type="SUPFAM" id="SSF51735">
    <property type="entry name" value="NAD(P)-binding Rossmann-fold domains"/>
    <property type="match status" value="1"/>
</dbReference>
<comment type="caution">
    <text evidence="13">The sequence shown here is derived from an EMBL/GenBank/DDBJ whole genome shotgun (WGS) entry which is preliminary data.</text>
</comment>
<evidence type="ECO:0000313" key="14">
    <source>
        <dbReference type="Proteomes" id="UP000593571"/>
    </source>
</evidence>
<dbReference type="Proteomes" id="UP000593571">
    <property type="component" value="Unassembled WGS sequence"/>
</dbReference>
<comment type="subunit">
    <text evidence="10">Homotetramere. Interacts with MAPK14. Interacts with KDM1B at nucleosomes; this interaction stimulates H3K4me1 and H3K4me2 demethylation. Binds to mononucleosomes. Interacts with GATA4; the interaction is required for a synergistic activation of GATA4 target genes transcription.</text>
</comment>
<evidence type="ECO:0000256" key="5">
    <source>
        <dbReference type="ARBA" id="ARBA00023242"/>
    </source>
</evidence>
<dbReference type="AlphaFoldDB" id="A0A7J8EYW3"/>
<dbReference type="Gene3D" id="1.10.1040.10">
    <property type="entry name" value="N-(1-d-carboxylethyl)-l-norvaline Dehydrogenase, domain 2"/>
    <property type="match status" value="1"/>
</dbReference>
<dbReference type="SUPFAM" id="SSF63748">
    <property type="entry name" value="Tudor/PWWP/MBT"/>
    <property type="match status" value="1"/>
</dbReference>
<dbReference type="GO" id="GO:0031491">
    <property type="term" value="F:nucleosome binding"/>
    <property type="evidence" value="ECO:0007669"/>
    <property type="project" value="TreeGrafter"/>
</dbReference>
<dbReference type="Gene3D" id="2.30.30.140">
    <property type="match status" value="1"/>
</dbReference>
<evidence type="ECO:0000259" key="12">
    <source>
        <dbReference type="PROSITE" id="PS50812"/>
    </source>
</evidence>
<evidence type="ECO:0000256" key="3">
    <source>
        <dbReference type="ARBA" id="ARBA00007598"/>
    </source>
</evidence>
<proteinExistence type="inferred from homology"/>
<evidence type="ECO:0000313" key="13">
    <source>
        <dbReference type="EMBL" id="KAF6440613.1"/>
    </source>
</evidence>
<dbReference type="InterPro" id="IPR036291">
    <property type="entry name" value="NAD(P)-bd_dom_sf"/>
</dbReference>
<gene>
    <name evidence="13" type="ORF">HJG63_005695</name>
</gene>
<dbReference type="GO" id="GO:0005634">
    <property type="term" value="C:nucleus"/>
    <property type="evidence" value="ECO:0007669"/>
    <property type="project" value="UniProtKB-SubCell"/>
</dbReference>
<evidence type="ECO:0000256" key="10">
    <source>
        <dbReference type="ARBA" id="ARBA00047108"/>
    </source>
</evidence>
<dbReference type="InterPro" id="IPR008927">
    <property type="entry name" value="6-PGluconate_DH-like_C_sf"/>
</dbReference>
<evidence type="ECO:0000256" key="1">
    <source>
        <dbReference type="ARBA" id="ARBA00004123"/>
    </source>
</evidence>
<evidence type="ECO:0000256" key="4">
    <source>
        <dbReference type="ARBA" id="ARBA00022454"/>
    </source>
</evidence>
<keyword evidence="5" id="KW-0539">Nucleus</keyword>
<dbReference type="Pfam" id="PF00855">
    <property type="entry name" value="PWWP"/>
    <property type="match status" value="1"/>
</dbReference>
<evidence type="ECO:0000256" key="6">
    <source>
        <dbReference type="ARBA" id="ARBA00030287"/>
    </source>
</evidence>
<dbReference type="GO" id="GO:0003677">
    <property type="term" value="F:DNA binding"/>
    <property type="evidence" value="ECO:0007669"/>
    <property type="project" value="TreeGrafter"/>
</dbReference>
<evidence type="ECO:0000256" key="11">
    <source>
        <dbReference type="SAM" id="MobiDB-lite"/>
    </source>
</evidence>
<dbReference type="InterPro" id="IPR013328">
    <property type="entry name" value="6PGD_dom2"/>
</dbReference>
<dbReference type="SMART" id="SM00293">
    <property type="entry name" value="PWWP"/>
    <property type="match status" value="1"/>
</dbReference>
<organism evidence="13 14">
    <name type="scientific">Rousettus aegyptiacus</name>
    <name type="common">Egyptian fruit bat</name>
    <name type="synonym">Pteropus aegyptiacus</name>
    <dbReference type="NCBI Taxonomy" id="9407"/>
    <lineage>
        <taxon>Eukaryota</taxon>
        <taxon>Metazoa</taxon>
        <taxon>Chordata</taxon>
        <taxon>Craniata</taxon>
        <taxon>Vertebrata</taxon>
        <taxon>Euteleostomi</taxon>
        <taxon>Mammalia</taxon>
        <taxon>Eutheria</taxon>
        <taxon>Laurasiatheria</taxon>
        <taxon>Chiroptera</taxon>
        <taxon>Yinpterochiroptera</taxon>
        <taxon>Pteropodoidea</taxon>
        <taxon>Pteropodidae</taxon>
        <taxon>Rousettinae</taxon>
        <taxon>Rousettus</taxon>
    </lineage>
</organism>
<name>A0A7J8EYW3_ROUAE</name>
<dbReference type="GO" id="GO:0050661">
    <property type="term" value="F:NADP binding"/>
    <property type="evidence" value="ECO:0007669"/>
    <property type="project" value="InterPro"/>
</dbReference>
<dbReference type="Gene3D" id="3.40.50.720">
    <property type="entry name" value="NAD(P)-binding Rossmann-like Domain"/>
    <property type="match status" value="1"/>
</dbReference>
<comment type="subcellular location">
    <subcellularLocation>
        <location evidence="2">Chromosome</location>
    </subcellularLocation>
    <subcellularLocation>
        <location evidence="1">Nucleus</location>
    </subcellularLocation>
</comment>
<dbReference type="FunFam" id="3.40.50.720:FF:000058">
    <property type="entry name" value="Putative oxidoreductase GLYR1 homolog"/>
    <property type="match status" value="1"/>
</dbReference>
<dbReference type="InterPro" id="IPR035501">
    <property type="entry name" value="GLYR1_PWWP"/>
</dbReference>
<dbReference type="GO" id="GO:0051287">
    <property type="term" value="F:NAD binding"/>
    <property type="evidence" value="ECO:0007669"/>
    <property type="project" value="InterPro"/>
</dbReference>
<dbReference type="Pfam" id="PF14833">
    <property type="entry name" value="NAD_binding_11"/>
    <property type="match status" value="1"/>
</dbReference>
<evidence type="ECO:0000256" key="7">
    <source>
        <dbReference type="ARBA" id="ARBA00032038"/>
    </source>
</evidence>